<dbReference type="RefSeq" id="WP_353540899.1">
    <property type="nucleotide sequence ID" value="NZ_BAABRN010000005.1"/>
</dbReference>
<comment type="caution">
    <text evidence="2">The sequence shown here is derived from an EMBL/GenBank/DDBJ whole genome shotgun (WGS) entry which is preliminary data.</text>
</comment>
<dbReference type="Gene3D" id="2.40.380.10">
    <property type="entry name" value="FomD-like"/>
    <property type="match status" value="1"/>
</dbReference>
<dbReference type="InterPro" id="IPR035930">
    <property type="entry name" value="FomD-like_sf"/>
</dbReference>
<dbReference type="Proteomes" id="UP001458946">
    <property type="component" value="Unassembled WGS sequence"/>
</dbReference>
<sequence>MSPALPSYLNAHPVKIERHDTLNKLHHTNNGQRQVDHYQETAHGLYVARSFEAHPRIRHWQAHLLPALNLVVCKYQFHDRHEHDFYMDIAQISREGAVWAVRDLYLDLVLQDGHSAEIVDTEELLDSRRAGHISDEDVHEAVEVAHRTLAALARANYSLQAWAQAHGLELEWLEVPQKAGEQDRALHLA</sequence>
<evidence type="ECO:0000313" key="3">
    <source>
        <dbReference type="Proteomes" id="UP001458946"/>
    </source>
</evidence>
<gene>
    <name evidence="2" type="ORF">Dxin01_00650</name>
</gene>
<accession>A0ABP9V6N0</accession>
<dbReference type="SUPFAM" id="SSF159234">
    <property type="entry name" value="FomD-like"/>
    <property type="match status" value="1"/>
</dbReference>
<dbReference type="EMBL" id="BAABRN010000005">
    <property type="protein sequence ID" value="GAA5500922.1"/>
    <property type="molecule type" value="Genomic_DNA"/>
</dbReference>
<protein>
    <recommendedName>
        <fullName evidence="1">DUF402 domain-containing protein</fullName>
    </recommendedName>
</protein>
<proteinExistence type="predicted"/>
<evidence type="ECO:0000259" key="1">
    <source>
        <dbReference type="Pfam" id="PF04167"/>
    </source>
</evidence>
<feature type="domain" description="DUF402" evidence="1">
    <location>
        <begin position="28"/>
        <end position="156"/>
    </location>
</feature>
<dbReference type="Pfam" id="PF04167">
    <property type="entry name" value="DUF402"/>
    <property type="match status" value="1"/>
</dbReference>
<evidence type="ECO:0000313" key="2">
    <source>
        <dbReference type="EMBL" id="GAA5500922.1"/>
    </source>
</evidence>
<dbReference type="InterPro" id="IPR007295">
    <property type="entry name" value="DUF402"/>
</dbReference>
<organism evidence="2 3">
    <name type="scientific">Deinococcus xinjiangensis</name>
    <dbReference type="NCBI Taxonomy" id="457454"/>
    <lineage>
        <taxon>Bacteria</taxon>
        <taxon>Thermotogati</taxon>
        <taxon>Deinococcota</taxon>
        <taxon>Deinococci</taxon>
        <taxon>Deinococcales</taxon>
        <taxon>Deinococcaceae</taxon>
        <taxon>Deinococcus</taxon>
    </lineage>
</organism>
<reference evidence="2 3" key="1">
    <citation type="submission" date="2024-02" db="EMBL/GenBank/DDBJ databases">
        <title>Deinococcus xinjiangensis NBRC 107630.</title>
        <authorList>
            <person name="Ichikawa N."/>
            <person name="Katano-Makiyama Y."/>
            <person name="Hidaka K."/>
        </authorList>
    </citation>
    <scope>NUCLEOTIDE SEQUENCE [LARGE SCALE GENOMIC DNA]</scope>
    <source>
        <strain evidence="2 3">NBRC 107630</strain>
    </source>
</reference>
<name>A0ABP9V6N0_9DEIO</name>
<keyword evidence="3" id="KW-1185">Reference proteome</keyword>